<keyword evidence="1" id="KW-0732">Signal</keyword>
<sequence>MLRAAAPLLTLLLLTACAAPQETHAAHVHPSPPPSSSAAAVPGGFSETDAAYVQLAIPQDETLLPVLALAKSREGVDPALAGLAAEVQTGHQQELERLRKALADAGRTYLNMHEGHDMPGMVTADELAALTNATGQAFDDLLRTLLRAHFEESTTVAKSELAAGSSPEVLDVTRGIESSRAAYLARLGST</sequence>
<dbReference type="Proteomes" id="UP001141259">
    <property type="component" value="Unassembled WGS sequence"/>
</dbReference>
<feature type="chain" id="PRO_5040814500" evidence="1">
    <location>
        <begin position="19"/>
        <end position="190"/>
    </location>
</feature>
<reference evidence="3" key="1">
    <citation type="submission" date="2022-08" db="EMBL/GenBank/DDBJ databases">
        <authorList>
            <person name="Tistechok S."/>
            <person name="Samborskyy M."/>
            <person name="Roman I."/>
        </authorList>
    </citation>
    <scope>NUCLEOTIDE SEQUENCE</scope>
    <source>
        <strain evidence="3">DSM 103496</strain>
    </source>
</reference>
<dbReference type="Gene3D" id="1.20.1260.10">
    <property type="match status" value="1"/>
</dbReference>
<dbReference type="AlphaFoldDB" id="A0A9X2VR74"/>
<gene>
    <name evidence="3" type="ORF">NZH93_31385</name>
</gene>
<proteinExistence type="predicted"/>
<dbReference type="EMBL" id="JANYMP010000018">
    <property type="protein sequence ID" value="MCS7481383.1"/>
    <property type="molecule type" value="Genomic_DNA"/>
</dbReference>
<evidence type="ECO:0000313" key="4">
    <source>
        <dbReference type="Proteomes" id="UP001141259"/>
    </source>
</evidence>
<protein>
    <submittedName>
        <fullName evidence="3">DUF305 domain-containing protein</fullName>
    </submittedName>
</protein>
<accession>A0A9X2VR74</accession>
<organism evidence="3 4">
    <name type="scientific">Umezawaea endophytica</name>
    <dbReference type="NCBI Taxonomy" id="1654476"/>
    <lineage>
        <taxon>Bacteria</taxon>
        <taxon>Bacillati</taxon>
        <taxon>Actinomycetota</taxon>
        <taxon>Actinomycetes</taxon>
        <taxon>Pseudonocardiales</taxon>
        <taxon>Pseudonocardiaceae</taxon>
        <taxon>Umezawaea</taxon>
    </lineage>
</organism>
<dbReference type="InterPro" id="IPR012347">
    <property type="entry name" value="Ferritin-like"/>
</dbReference>
<evidence type="ECO:0000313" key="3">
    <source>
        <dbReference type="EMBL" id="MCS7481383.1"/>
    </source>
</evidence>
<comment type="caution">
    <text evidence="3">The sequence shown here is derived from an EMBL/GenBank/DDBJ whole genome shotgun (WGS) entry which is preliminary data.</text>
</comment>
<dbReference type="PROSITE" id="PS51257">
    <property type="entry name" value="PROKAR_LIPOPROTEIN"/>
    <property type="match status" value="1"/>
</dbReference>
<keyword evidence="4" id="KW-1185">Reference proteome</keyword>
<dbReference type="RefSeq" id="WP_259626878.1">
    <property type="nucleotide sequence ID" value="NZ_JANYMP010000018.1"/>
</dbReference>
<feature type="signal peptide" evidence="1">
    <location>
        <begin position="1"/>
        <end position="18"/>
    </location>
</feature>
<evidence type="ECO:0000259" key="2">
    <source>
        <dbReference type="Pfam" id="PF03713"/>
    </source>
</evidence>
<evidence type="ECO:0000256" key="1">
    <source>
        <dbReference type="SAM" id="SignalP"/>
    </source>
</evidence>
<feature type="domain" description="DUF305" evidence="2">
    <location>
        <begin position="69"/>
        <end position="186"/>
    </location>
</feature>
<dbReference type="Pfam" id="PF03713">
    <property type="entry name" value="DUF305"/>
    <property type="match status" value="1"/>
</dbReference>
<dbReference type="InterPro" id="IPR005183">
    <property type="entry name" value="DUF305_CopM-like"/>
</dbReference>
<name>A0A9X2VR74_9PSEU</name>